<evidence type="ECO:0000313" key="2">
    <source>
        <dbReference type="EMBL" id="KIM63028.1"/>
    </source>
</evidence>
<evidence type="ECO:0000313" key="3">
    <source>
        <dbReference type="Proteomes" id="UP000053989"/>
    </source>
</evidence>
<keyword evidence="3" id="KW-1185">Reference proteome</keyword>
<gene>
    <name evidence="2" type="ORF">SCLCIDRAFT_1174735</name>
</gene>
<keyword evidence="1" id="KW-0472">Membrane</keyword>
<dbReference type="HOGENOM" id="CLU_1302340_0_0_1"/>
<reference evidence="2 3" key="1">
    <citation type="submission" date="2014-04" db="EMBL/GenBank/DDBJ databases">
        <authorList>
            <consortium name="DOE Joint Genome Institute"/>
            <person name="Kuo A."/>
            <person name="Kohler A."/>
            <person name="Nagy L.G."/>
            <person name="Floudas D."/>
            <person name="Copeland A."/>
            <person name="Barry K.W."/>
            <person name="Cichocki N."/>
            <person name="Veneault-Fourrey C."/>
            <person name="LaButti K."/>
            <person name="Lindquist E.A."/>
            <person name="Lipzen A."/>
            <person name="Lundell T."/>
            <person name="Morin E."/>
            <person name="Murat C."/>
            <person name="Sun H."/>
            <person name="Tunlid A."/>
            <person name="Henrissat B."/>
            <person name="Grigoriev I.V."/>
            <person name="Hibbett D.S."/>
            <person name="Martin F."/>
            <person name="Nordberg H.P."/>
            <person name="Cantor M.N."/>
            <person name="Hua S.X."/>
        </authorList>
    </citation>
    <scope>NUCLEOTIDE SEQUENCE [LARGE SCALE GENOMIC DNA]</scope>
    <source>
        <strain evidence="2 3">Foug A</strain>
    </source>
</reference>
<accession>A0A0C2ZN66</accession>
<dbReference type="EMBL" id="KN822038">
    <property type="protein sequence ID" value="KIM63028.1"/>
    <property type="molecule type" value="Genomic_DNA"/>
</dbReference>
<proteinExistence type="predicted"/>
<dbReference type="InParanoid" id="A0A0C2ZN66"/>
<dbReference type="AlphaFoldDB" id="A0A0C2ZN66"/>
<feature type="transmembrane region" description="Helical" evidence="1">
    <location>
        <begin position="158"/>
        <end position="177"/>
    </location>
</feature>
<feature type="non-terminal residue" evidence="2">
    <location>
        <position position="1"/>
    </location>
</feature>
<reference evidence="3" key="2">
    <citation type="submission" date="2015-01" db="EMBL/GenBank/DDBJ databases">
        <title>Evolutionary Origins and Diversification of the Mycorrhizal Mutualists.</title>
        <authorList>
            <consortium name="DOE Joint Genome Institute"/>
            <consortium name="Mycorrhizal Genomics Consortium"/>
            <person name="Kohler A."/>
            <person name="Kuo A."/>
            <person name="Nagy L.G."/>
            <person name="Floudas D."/>
            <person name="Copeland A."/>
            <person name="Barry K.W."/>
            <person name="Cichocki N."/>
            <person name="Veneault-Fourrey C."/>
            <person name="LaButti K."/>
            <person name="Lindquist E.A."/>
            <person name="Lipzen A."/>
            <person name="Lundell T."/>
            <person name="Morin E."/>
            <person name="Murat C."/>
            <person name="Riley R."/>
            <person name="Ohm R."/>
            <person name="Sun H."/>
            <person name="Tunlid A."/>
            <person name="Henrissat B."/>
            <person name="Grigoriev I.V."/>
            <person name="Hibbett D.S."/>
            <person name="Martin F."/>
        </authorList>
    </citation>
    <scope>NUCLEOTIDE SEQUENCE [LARGE SCALE GENOMIC DNA]</scope>
    <source>
        <strain evidence="3">Foug A</strain>
    </source>
</reference>
<name>A0A0C2ZN66_9AGAM</name>
<keyword evidence="1" id="KW-0812">Transmembrane</keyword>
<dbReference type="Proteomes" id="UP000053989">
    <property type="component" value="Unassembled WGS sequence"/>
</dbReference>
<organism evidence="2 3">
    <name type="scientific">Scleroderma citrinum Foug A</name>
    <dbReference type="NCBI Taxonomy" id="1036808"/>
    <lineage>
        <taxon>Eukaryota</taxon>
        <taxon>Fungi</taxon>
        <taxon>Dikarya</taxon>
        <taxon>Basidiomycota</taxon>
        <taxon>Agaricomycotina</taxon>
        <taxon>Agaricomycetes</taxon>
        <taxon>Agaricomycetidae</taxon>
        <taxon>Boletales</taxon>
        <taxon>Sclerodermatineae</taxon>
        <taxon>Sclerodermataceae</taxon>
        <taxon>Scleroderma</taxon>
    </lineage>
</organism>
<evidence type="ECO:0000256" key="1">
    <source>
        <dbReference type="SAM" id="Phobius"/>
    </source>
</evidence>
<keyword evidence="1" id="KW-1133">Transmembrane helix</keyword>
<sequence>SAKPRYFQPSYPPPLPALCEPSSEGCPVSRIFHSCYQHAYCTSASLCRPSWEGCPVFRSLNFDTRDWASTSPAPTSHGTRREHAFRFLFQGTPSNGRSSLMKLTTYLLPDLLNPNYCQAVASKLLFLSLSSRSYQKHSLQIQKICYPVMMVRCHAAPLWNVFILPAPIPGLFLYVLVGRLSYRPLLIPSSNTWLTLLANHWQLFPLSCCCAH</sequence>
<protein>
    <submittedName>
        <fullName evidence="2">Uncharacterized protein</fullName>
    </submittedName>
</protein>